<dbReference type="KEGG" id="spaa:SPAPADRAFT_60843"/>
<evidence type="ECO:0000256" key="1">
    <source>
        <dbReference type="SAM" id="MobiDB-lite"/>
    </source>
</evidence>
<proteinExistence type="predicted"/>
<feature type="compositionally biased region" description="Basic residues" evidence="1">
    <location>
        <begin position="226"/>
        <end position="237"/>
    </location>
</feature>
<feature type="compositionally biased region" description="Polar residues" evidence="1">
    <location>
        <begin position="193"/>
        <end position="213"/>
    </location>
</feature>
<dbReference type="OrthoDB" id="4096888at2759"/>
<name>G3AMP7_SPAPN</name>
<dbReference type="HOGENOM" id="CLU_1171244_0_0_1"/>
<feature type="region of interest" description="Disordered" evidence="1">
    <location>
        <begin position="181"/>
        <end position="237"/>
    </location>
</feature>
<reference evidence="2 3" key="1">
    <citation type="journal article" date="2011" name="Proc. Natl. Acad. Sci. U.S.A.">
        <title>Comparative genomics of xylose-fermenting fungi for enhanced biofuel production.</title>
        <authorList>
            <person name="Wohlbach D.J."/>
            <person name="Kuo A."/>
            <person name="Sato T.K."/>
            <person name="Potts K.M."/>
            <person name="Salamov A.A."/>
            <person name="LaButti K.M."/>
            <person name="Sun H."/>
            <person name="Clum A."/>
            <person name="Pangilinan J.L."/>
            <person name="Lindquist E.A."/>
            <person name="Lucas S."/>
            <person name="Lapidus A."/>
            <person name="Jin M."/>
            <person name="Gunawan C."/>
            <person name="Balan V."/>
            <person name="Dale B.E."/>
            <person name="Jeffries T.W."/>
            <person name="Zinkel R."/>
            <person name="Barry K.W."/>
            <person name="Grigoriev I.V."/>
            <person name="Gasch A.P."/>
        </authorList>
    </citation>
    <scope>NUCLEOTIDE SEQUENCE [LARGE SCALE GENOMIC DNA]</scope>
    <source>
        <strain evidence="3">NRRL Y-27907 / 11-Y1</strain>
    </source>
</reference>
<organism evidence="3">
    <name type="scientific">Spathaspora passalidarum (strain NRRL Y-27907 / 11-Y1)</name>
    <dbReference type="NCBI Taxonomy" id="619300"/>
    <lineage>
        <taxon>Eukaryota</taxon>
        <taxon>Fungi</taxon>
        <taxon>Dikarya</taxon>
        <taxon>Ascomycota</taxon>
        <taxon>Saccharomycotina</taxon>
        <taxon>Pichiomycetes</taxon>
        <taxon>Debaryomycetaceae</taxon>
        <taxon>Spathaspora</taxon>
    </lineage>
</organism>
<evidence type="ECO:0000313" key="2">
    <source>
        <dbReference type="EMBL" id="EGW33491.1"/>
    </source>
</evidence>
<dbReference type="Proteomes" id="UP000000709">
    <property type="component" value="Unassembled WGS sequence"/>
</dbReference>
<dbReference type="GeneID" id="18873597"/>
<dbReference type="eggNOG" id="ENOG502RQAJ">
    <property type="taxonomic scope" value="Eukaryota"/>
</dbReference>
<evidence type="ECO:0000313" key="3">
    <source>
        <dbReference type="Proteomes" id="UP000000709"/>
    </source>
</evidence>
<keyword evidence="3" id="KW-1185">Reference proteome</keyword>
<dbReference type="AlphaFoldDB" id="G3AMP7"/>
<dbReference type="RefSeq" id="XP_007375006.1">
    <property type="nucleotide sequence ID" value="XM_007374944.1"/>
</dbReference>
<dbReference type="EMBL" id="GL996501">
    <property type="protein sequence ID" value="EGW33491.1"/>
    <property type="molecule type" value="Genomic_DNA"/>
</dbReference>
<gene>
    <name evidence="2" type="ORF">SPAPADRAFT_60843</name>
</gene>
<protein>
    <submittedName>
        <fullName evidence="2">Uncharacterized protein</fullName>
    </submittedName>
</protein>
<dbReference type="InParanoid" id="G3AMP7"/>
<sequence>MQQENLQLKSNIYANKVNNPTFIPSSGLLEENSKSAIKISDKAIKKSKAKKDASGVRLNYKIEAKYEEEEQSLSQKNIKIKLPNIFRDTPESDYFLKDMISSQEANRYGEDYCSTFYKRNIHGYMFIKEPSNSLKVNASGGKSSVSLKISLPAGNNRLLAKKLKVDVKELPIWKPISSGNGGTASFTARRRPNVNSNNTSNGTKETKGIQATQDPPKLKNGNLSKRFGRRNTPKQTP</sequence>
<accession>G3AMP7</accession>